<dbReference type="InterPro" id="IPR003661">
    <property type="entry name" value="HisK_dim/P_dom"/>
</dbReference>
<dbReference type="PANTHER" id="PTHR43711">
    <property type="entry name" value="TWO-COMPONENT HISTIDINE KINASE"/>
    <property type="match status" value="1"/>
</dbReference>
<evidence type="ECO:0000256" key="3">
    <source>
        <dbReference type="ARBA" id="ARBA00022553"/>
    </source>
</evidence>
<dbReference type="InterPro" id="IPR050736">
    <property type="entry name" value="Sensor_HK_Regulatory"/>
</dbReference>
<dbReference type="PRINTS" id="PR00344">
    <property type="entry name" value="BCTRLSENSOR"/>
</dbReference>
<keyword evidence="4" id="KW-0808">Transferase</keyword>
<evidence type="ECO:0000256" key="7">
    <source>
        <dbReference type="SAM" id="Coils"/>
    </source>
</evidence>
<evidence type="ECO:0000256" key="2">
    <source>
        <dbReference type="ARBA" id="ARBA00012438"/>
    </source>
</evidence>
<dbReference type="PANTHER" id="PTHR43711:SF1">
    <property type="entry name" value="HISTIDINE KINASE 1"/>
    <property type="match status" value="1"/>
</dbReference>
<dbReference type="Gene3D" id="1.10.287.130">
    <property type="match status" value="1"/>
</dbReference>
<comment type="catalytic activity">
    <reaction evidence="1">
        <text>ATP + protein L-histidine = ADP + protein N-phospho-L-histidine.</text>
        <dbReference type="EC" id="2.7.13.3"/>
    </reaction>
</comment>
<dbReference type="Proteomes" id="UP000075398">
    <property type="component" value="Unassembled WGS sequence"/>
</dbReference>
<organism evidence="9 10">
    <name type="scientific">Candidatus Methanofastidiosum methylothiophilum</name>
    <dbReference type="NCBI Taxonomy" id="1705564"/>
    <lineage>
        <taxon>Archaea</taxon>
        <taxon>Methanobacteriati</taxon>
        <taxon>Methanobacteriota</taxon>
        <taxon>Stenosarchaea group</taxon>
        <taxon>Candidatus Methanofastidiosia</taxon>
        <taxon>Candidatus Methanofastidiosales</taxon>
        <taxon>Candidatus Methanofastidiosaceae</taxon>
        <taxon>Candidatus Methanofastidiosum</taxon>
    </lineage>
</organism>
<dbReference type="EC" id="2.7.13.3" evidence="2"/>
<keyword evidence="5 9" id="KW-0418">Kinase</keyword>
<dbReference type="FunFam" id="3.30.565.10:FF:000006">
    <property type="entry name" value="Sensor histidine kinase WalK"/>
    <property type="match status" value="1"/>
</dbReference>
<dbReference type="InterPro" id="IPR036890">
    <property type="entry name" value="HATPase_C_sf"/>
</dbReference>
<keyword evidence="3" id="KW-0597">Phosphoprotein</keyword>
<dbReference type="InterPro" id="IPR004358">
    <property type="entry name" value="Sig_transdc_His_kin-like_C"/>
</dbReference>
<keyword evidence="6" id="KW-0902">Two-component regulatory system</keyword>
<dbReference type="EMBL" id="LNGC01000088">
    <property type="protein sequence ID" value="KYC49733.1"/>
    <property type="molecule type" value="Genomic_DNA"/>
</dbReference>
<evidence type="ECO:0000313" key="10">
    <source>
        <dbReference type="Proteomes" id="UP000075398"/>
    </source>
</evidence>
<evidence type="ECO:0000256" key="1">
    <source>
        <dbReference type="ARBA" id="ARBA00000085"/>
    </source>
</evidence>
<comment type="caution">
    <text evidence="9">The sequence shown here is derived from an EMBL/GenBank/DDBJ whole genome shotgun (WGS) entry which is preliminary data.</text>
</comment>
<dbReference type="SMART" id="SM00387">
    <property type="entry name" value="HATPase_c"/>
    <property type="match status" value="1"/>
</dbReference>
<dbReference type="InterPro" id="IPR036097">
    <property type="entry name" value="HisK_dim/P_sf"/>
</dbReference>
<evidence type="ECO:0000256" key="6">
    <source>
        <dbReference type="ARBA" id="ARBA00023012"/>
    </source>
</evidence>
<dbReference type="Pfam" id="PF02518">
    <property type="entry name" value="HATPase_c"/>
    <property type="match status" value="1"/>
</dbReference>
<gene>
    <name evidence="9" type="ORF">AMQ22_01587</name>
</gene>
<reference evidence="9 10" key="1">
    <citation type="journal article" date="2016" name="ISME J.">
        <title>Chasing the elusive Euryarchaeota class WSA2: genomes reveal a uniquely fastidious methyl-reducing methanogen.</title>
        <authorList>
            <person name="Nobu M.K."/>
            <person name="Narihiro T."/>
            <person name="Kuroda K."/>
            <person name="Mei R."/>
            <person name="Liu W.T."/>
        </authorList>
    </citation>
    <scope>NUCLEOTIDE SEQUENCE [LARGE SCALE GENOMIC DNA]</scope>
    <source>
        <strain evidence="9">U1lsi0528_Bin055</strain>
    </source>
</reference>
<protein>
    <recommendedName>
        <fullName evidence="2">histidine kinase</fullName>
        <ecNumber evidence="2">2.7.13.3</ecNumber>
    </recommendedName>
</protein>
<keyword evidence="7" id="KW-0175">Coiled coil</keyword>
<feature type="domain" description="Histidine kinase" evidence="8">
    <location>
        <begin position="152"/>
        <end position="370"/>
    </location>
</feature>
<dbReference type="InterPro" id="IPR003594">
    <property type="entry name" value="HATPase_dom"/>
</dbReference>
<dbReference type="PROSITE" id="PS50109">
    <property type="entry name" value="HIS_KIN"/>
    <property type="match status" value="1"/>
</dbReference>
<dbReference type="SUPFAM" id="SSF47384">
    <property type="entry name" value="Homodimeric domain of signal transducing histidine kinase"/>
    <property type="match status" value="1"/>
</dbReference>
<proteinExistence type="predicted"/>
<dbReference type="CDD" id="cd00082">
    <property type="entry name" value="HisKA"/>
    <property type="match status" value="1"/>
</dbReference>
<name>A0A150IXM4_9EURY</name>
<feature type="coiled-coil region" evidence="7">
    <location>
        <begin position="111"/>
        <end position="145"/>
    </location>
</feature>
<evidence type="ECO:0000313" key="9">
    <source>
        <dbReference type="EMBL" id="KYC49733.1"/>
    </source>
</evidence>
<dbReference type="SMART" id="SM00388">
    <property type="entry name" value="HisKA"/>
    <property type="match status" value="1"/>
</dbReference>
<dbReference type="Pfam" id="PF00512">
    <property type="entry name" value="HisKA"/>
    <property type="match status" value="1"/>
</dbReference>
<dbReference type="InterPro" id="IPR005467">
    <property type="entry name" value="His_kinase_dom"/>
</dbReference>
<evidence type="ECO:0000256" key="4">
    <source>
        <dbReference type="ARBA" id="ARBA00022679"/>
    </source>
</evidence>
<evidence type="ECO:0000256" key="5">
    <source>
        <dbReference type="ARBA" id="ARBA00022777"/>
    </source>
</evidence>
<dbReference type="Gene3D" id="3.30.565.10">
    <property type="entry name" value="Histidine kinase-like ATPase, C-terminal domain"/>
    <property type="match status" value="1"/>
</dbReference>
<dbReference type="GO" id="GO:0000155">
    <property type="term" value="F:phosphorelay sensor kinase activity"/>
    <property type="evidence" value="ECO:0007669"/>
    <property type="project" value="InterPro"/>
</dbReference>
<sequence length="371" mass="42202">MFLTSPNEIVYQYVKEGAPVLFLLVNNEEEIIDANYYAFKIIGQDILDKKFSEIFIDFKEKLDLEKLSADSSKSFMLNVNTTTGLPQTFFFNFYKGVEETLILGKLDITEQEKLRKEILTLNSELNNLTRELQKSNIELKRLNELKNHFLGMAAHDLRNPLGLIMNYVEFLLLANPELNEKSKYFIENILSASELMKGLIDDFLDVSIIESGQFPIDKTRTDLINLLIEGINRLEFKSKKKEVLIEFNYDVNNVILNIDGPKISQVFTNLLSNAIEYSFPKSKIHVNCHKDQNNIIISVKDEGQGISESEQSNLFKFFGKASTKKTGGEKSTGLGLAIAKKIIESHKGKIWVESKMGEGAKFIFSIPIGED</sequence>
<dbReference type="AlphaFoldDB" id="A0A150IXM4"/>
<dbReference type="SUPFAM" id="SSF55874">
    <property type="entry name" value="ATPase domain of HSP90 chaperone/DNA topoisomerase II/histidine kinase"/>
    <property type="match status" value="1"/>
</dbReference>
<accession>A0A150IXM4</accession>
<evidence type="ECO:0000259" key="8">
    <source>
        <dbReference type="PROSITE" id="PS50109"/>
    </source>
</evidence>